<evidence type="ECO:0000313" key="4">
    <source>
        <dbReference type="EMBL" id="SVB03755.1"/>
    </source>
</evidence>
<dbReference type="SMART" id="SM00833">
    <property type="entry name" value="CobW_C"/>
    <property type="match status" value="1"/>
</dbReference>
<accession>A0A382AQE2</accession>
<dbReference type="PANTHER" id="PTHR13748">
    <property type="entry name" value="COBW-RELATED"/>
    <property type="match status" value="1"/>
</dbReference>
<dbReference type="SUPFAM" id="SSF90002">
    <property type="entry name" value="Hypothetical protein YjiA, C-terminal domain"/>
    <property type="match status" value="1"/>
</dbReference>
<dbReference type="GO" id="GO:0000166">
    <property type="term" value="F:nucleotide binding"/>
    <property type="evidence" value="ECO:0007669"/>
    <property type="project" value="UniProtKB-KW"/>
</dbReference>
<sequence length="180" mass="20456">RQLLAADLLILNKSDLVNVNELADLRVWIKEQGVHAEILETQHGAIPLEFLLAFTNKWNHKNSETPNNYDRDHGDAFYSLTVEDQNPWHRENLVAALETMPSHLIRVKGVVSLVDEGSVESHLLQMVGRRHSIQKSDEKIKQRTLTRLALVGINRNADLDEIEKRLKSCADHVSIEGKNS</sequence>
<evidence type="ECO:0000256" key="1">
    <source>
        <dbReference type="ARBA" id="ARBA00022741"/>
    </source>
</evidence>
<dbReference type="Gene3D" id="3.30.1220.10">
    <property type="entry name" value="CobW-like, C-terminal domain"/>
    <property type="match status" value="1"/>
</dbReference>
<proteinExistence type="predicted"/>
<gene>
    <name evidence="4" type="ORF">METZ01_LOCUS156609</name>
</gene>
<reference evidence="4" key="1">
    <citation type="submission" date="2018-05" db="EMBL/GenBank/DDBJ databases">
        <authorList>
            <person name="Lanie J.A."/>
            <person name="Ng W.-L."/>
            <person name="Kazmierczak K.M."/>
            <person name="Andrzejewski T.M."/>
            <person name="Davidsen T.M."/>
            <person name="Wayne K.J."/>
            <person name="Tettelin H."/>
            <person name="Glass J.I."/>
            <person name="Rusch D."/>
            <person name="Podicherti R."/>
            <person name="Tsui H.-C.T."/>
            <person name="Winkler M.E."/>
        </authorList>
    </citation>
    <scope>NUCLEOTIDE SEQUENCE</scope>
</reference>
<dbReference type="Gene3D" id="3.40.50.300">
    <property type="entry name" value="P-loop containing nucleotide triphosphate hydrolases"/>
    <property type="match status" value="1"/>
</dbReference>
<dbReference type="AlphaFoldDB" id="A0A382AQE2"/>
<dbReference type="PANTHER" id="PTHR13748:SF62">
    <property type="entry name" value="COBW DOMAIN-CONTAINING PROTEIN"/>
    <property type="match status" value="1"/>
</dbReference>
<keyword evidence="2" id="KW-0143">Chaperone</keyword>
<organism evidence="4">
    <name type="scientific">marine metagenome</name>
    <dbReference type="NCBI Taxonomy" id="408172"/>
    <lineage>
        <taxon>unclassified sequences</taxon>
        <taxon>metagenomes</taxon>
        <taxon>ecological metagenomes</taxon>
    </lineage>
</organism>
<dbReference type="InterPro" id="IPR027417">
    <property type="entry name" value="P-loop_NTPase"/>
</dbReference>
<protein>
    <recommendedName>
        <fullName evidence="3">CobW C-terminal domain-containing protein</fullName>
    </recommendedName>
</protein>
<dbReference type="Pfam" id="PF07683">
    <property type="entry name" value="CobW_C"/>
    <property type="match status" value="1"/>
</dbReference>
<name>A0A382AQE2_9ZZZZ</name>
<dbReference type="InterPro" id="IPR036627">
    <property type="entry name" value="CobW-likC_sf"/>
</dbReference>
<evidence type="ECO:0000256" key="2">
    <source>
        <dbReference type="ARBA" id="ARBA00023186"/>
    </source>
</evidence>
<dbReference type="GO" id="GO:0005737">
    <property type="term" value="C:cytoplasm"/>
    <property type="evidence" value="ECO:0007669"/>
    <property type="project" value="TreeGrafter"/>
</dbReference>
<evidence type="ECO:0000259" key="3">
    <source>
        <dbReference type="SMART" id="SM00833"/>
    </source>
</evidence>
<feature type="non-terminal residue" evidence="4">
    <location>
        <position position="1"/>
    </location>
</feature>
<dbReference type="InterPro" id="IPR051316">
    <property type="entry name" value="Zinc-reg_GTPase_activator"/>
</dbReference>
<dbReference type="InterPro" id="IPR011629">
    <property type="entry name" value="CobW-like_C"/>
</dbReference>
<feature type="domain" description="CobW C-terminal" evidence="3">
    <location>
        <begin position="77"/>
        <end position="170"/>
    </location>
</feature>
<dbReference type="EMBL" id="UINC01026391">
    <property type="protein sequence ID" value="SVB03755.1"/>
    <property type="molecule type" value="Genomic_DNA"/>
</dbReference>
<keyword evidence="1" id="KW-0547">Nucleotide-binding</keyword>